<dbReference type="PANTHER" id="PTHR37813:SF1">
    <property type="entry name" value="FELS-2 PROPHAGE PROTEIN"/>
    <property type="match status" value="1"/>
</dbReference>
<gene>
    <name evidence="6" type="ORF">CBQ26_09090</name>
</gene>
<feature type="transmembrane region" description="Helical" evidence="4">
    <location>
        <begin position="440"/>
        <end position="457"/>
    </location>
</feature>
<dbReference type="OrthoDB" id="64723at2"/>
<proteinExistence type="predicted"/>
<evidence type="ECO:0000256" key="4">
    <source>
        <dbReference type="SAM" id="Phobius"/>
    </source>
</evidence>
<dbReference type="RefSeq" id="WP_088248310.1">
    <property type="nucleotide sequence ID" value="NZ_NHMK01000011.1"/>
</dbReference>
<accession>A0A2D0A7X1</accession>
<keyword evidence="4" id="KW-0812">Transmembrane</keyword>
<keyword evidence="4" id="KW-1133">Transmembrane helix</keyword>
<evidence type="ECO:0000256" key="2">
    <source>
        <dbReference type="SAM" id="Coils"/>
    </source>
</evidence>
<comment type="caution">
    <text evidence="6">The sequence shown here is derived from an EMBL/GenBank/DDBJ whole genome shotgun (WGS) entry which is preliminary data.</text>
</comment>
<feature type="domain" description="Phage tail tape measure protein" evidence="5">
    <location>
        <begin position="112"/>
        <end position="310"/>
    </location>
</feature>
<sequence length="1452" mass="151276">MTSGGGAGGPASTVYIDVQGRFEEFERRLQEIEANAGSAGERTGSRFGGAVSVGLGVATGAALALGAALIGAAKSSLDLASEAAQNVDEFQSKLGTSREEAERLGAVAEQVFGDNWTGSLSEAGAAVANVRKEIKGLTDEELRSVTGGTVAIAETFEEEQGRVASAVQAVMDATGVGAQEAMDFITAGFQRGLNSSGDFLDTLMEYGPQFEKTKLPAGELFSLLETGAQKGALGTDKIADALKEFSLTVTDVNEASADTYDQLGLSQAKLVKDIDSGKLTIGDAFKLVTERLKNVKGEAERTQIIATIFGGAGEDLAAGIKDLDLTKTKLGELKGSTDQLNQRYTSLNDYVTGMWRQIQLAMLPVGKELLSLANDALPYVQKAAAWLGERLPGWIKAGIDAVKAFGTGAVNTYNTVRPAIDTAAASVQKFSAFLERNKEILIPLASGIGTVVAALAIHRVATIAATAITTAWTVATTAATAASIALRAAIAFITGPVGLAVAAITALVAAGVYLYRNWDEVKAKALAIWNQVKEIVMNALNGAVTFLRNIDLKQVAIDMIVGYVNGIRGAAQFVLQAVQNLGGVVISGIKKILRIQSPSRVMAELGEFTGQGFAQGIESEVPRVAKAAQATAAAFLDALSDLKTEQAVGKIDLGAYTRTLEQARAQLTAKLSTVKEGTPVYTEWLKALALVTKELDGVKGKTSETQKAAKGAADELQRNREQIAQGEAMERYVASLRRATDAQLSSALATARTSGEIEKYNAIKSEQNRREQEVEAATRKSADAAKQQADQLAANRKQILDGQAWEVYVEGLRGYTDQQLAAARANAIAAGDGQKFNAVLSEQKTRADEAAQAVAALAAAELAAANSAAQRDPQGAASSAYRQSYGAGDEGLIKSLAAVTGLSVQAIRDDVEAALADAKKFAPDAAALIERTWADALAHRRAVATAEKATIADTTKAEQDAYAARVQSAIDSIQRLSDAGLMELYTEAAATRDSRLMAAVILEGDRRAQEFKANLEAGVKAGADALAALDLSSLGGRDLAAAAVPLVDAQAEFEALMDRLLELRGELDTPGVAEAFVASIEDAGRAGRISAAQVGLLKDQIKDLQTLPKGPLLPDNQQGRDAPGSDQGGAWTNLMDQLSDKTAAADLAQELKILDEGQLAAAKSAALATEDAALYAAVLAEEERRVKDSDAAHKAWTDNLNKMGFDTWVKGLKDLSDAELQAALEAARAAENVTEFNAILAEIQDREINVTFKINGLDTGVKALDVYKTAINGLSGFIRDTFESLASGAGVTAGSVVKSFAVMALGVVQQIATMIAAQAALALATAILDGATLNPRVVLTAVAATAIAGIAAGFAASISRSSASVPSGSPSTTSSAPIAQEAATTASNNVVIPTTQVTVGGNADGFIKLDRAADKLLEAADVLSKGVDVRIQTESRSGRFVSLAYDLATGGL</sequence>
<feature type="coiled-coil region" evidence="2">
    <location>
        <begin position="15"/>
        <end position="42"/>
    </location>
</feature>
<evidence type="ECO:0000313" key="7">
    <source>
        <dbReference type="Proteomes" id="UP000197208"/>
    </source>
</evidence>
<keyword evidence="7" id="KW-1185">Reference proteome</keyword>
<reference evidence="6 7" key="1">
    <citation type="submission" date="2017-05" db="EMBL/GenBank/DDBJ databases">
        <title>De novo genome assembly of Deniococcus indicus strain DR1.</title>
        <authorList>
            <person name="Chauhan D."/>
            <person name="Yennamalli R.M."/>
            <person name="Priyadarshini R."/>
        </authorList>
    </citation>
    <scope>NUCLEOTIDE SEQUENCE [LARGE SCALE GENOMIC DNA]</scope>
    <source>
        <strain evidence="6 7">DR1</strain>
    </source>
</reference>
<feature type="region of interest" description="Disordered" evidence="3">
    <location>
        <begin position="1107"/>
        <end position="1132"/>
    </location>
</feature>
<protein>
    <recommendedName>
        <fullName evidence="5">Phage tail tape measure protein domain-containing protein</fullName>
    </recommendedName>
</protein>
<dbReference type="PANTHER" id="PTHR37813">
    <property type="entry name" value="FELS-2 PROPHAGE PROTEIN"/>
    <property type="match status" value="1"/>
</dbReference>
<dbReference type="Proteomes" id="UP000197208">
    <property type="component" value="Unassembled WGS sequence"/>
</dbReference>
<keyword evidence="4" id="KW-0472">Membrane</keyword>
<dbReference type="EMBL" id="NHMK01000011">
    <property type="protein sequence ID" value="OWL96521.1"/>
    <property type="molecule type" value="Genomic_DNA"/>
</dbReference>
<feature type="transmembrane region" description="Helical" evidence="4">
    <location>
        <begin position="489"/>
        <end position="515"/>
    </location>
</feature>
<dbReference type="InterPro" id="IPR010090">
    <property type="entry name" value="Phage_tape_meas"/>
</dbReference>
<organism evidence="6 7">
    <name type="scientific">Deinococcus indicus</name>
    <dbReference type="NCBI Taxonomy" id="223556"/>
    <lineage>
        <taxon>Bacteria</taxon>
        <taxon>Thermotogati</taxon>
        <taxon>Deinococcota</taxon>
        <taxon>Deinococci</taxon>
        <taxon>Deinococcales</taxon>
        <taxon>Deinococcaceae</taxon>
        <taxon>Deinococcus</taxon>
    </lineage>
</organism>
<evidence type="ECO:0000313" key="6">
    <source>
        <dbReference type="EMBL" id="OWL96521.1"/>
    </source>
</evidence>
<dbReference type="Pfam" id="PF10145">
    <property type="entry name" value="PhageMin_Tail"/>
    <property type="match status" value="1"/>
</dbReference>
<evidence type="ECO:0000259" key="5">
    <source>
        <dbReference type="Pfam" id="PF10145"/>
    </source>
</evidence>
<keyword evidence="2" id="KW-0175">Coiled coil</keyword>
<evidence type="ECO:0000256" key="1">
    <source>
        <dbReference type="ARBA" id="ARBA00022612"/>
    </source>
</evidence>
<evidence type="ECO:0000256" key="3">
    <source>
        <dbReference type="SAM" id="MobiDB-lite"/>
    </source>
</evidence>
<keyword evidence="1" id="KW-1188">Viral release from host cell</keyword>
<name>A0A2D0A7X1_9DEIO</name>